<dbReference type="STRING" id="413882.AAW51_3477"/>
<sequence>MIPRPPLLRPLAASLLTLAVGLAGAASDDRSGEKRVDLRNMVEVSPGVHVIEDKDHIVLVPNVTIITGRDAVLVVDTGLGVDSATRVLQAAERLAAGKRLYLTTTHFHPEHGFGAQVFKGKATIIYNRAQRDELLKKGAAYRQLFSERLGVAQAMKEVQFVMPDIVYDREAEIDLGGRVVKLHSPPPAHTLGDQVISVPAQGVFILGDLLETRSFPIFPWFPEIGDTDVDPLNWREILRTVEDTKPQVVVPGHGPVGTVQDVAAARQHLDDVREEVTQRCHSGQSLAAIQQAMTPLLRARHPDWELQDWIANEILVYHTRLCGGQTR</sequence>
<keyword evidence="2" id="KW-0732">Signal</keyword>
<feature type="chain" id="PRO_5005184021" evidence="2">
    <location>
        <begin position="26"/>
        <end position="327"/>
    </location>
</feature>
<reference evidence="4 5" key="1">
    <citation type="submission" date="2015-05" db="EMBL/GenBank/DDBJ databases">
        <authorList>
            <person name="Tang B."/>
            <person name="Yu Y."/>
        </authorList>
    </citation>
    <scope>NUCLEOTIDE SEQUENCE [LARGE SCALE GENOMIC DNA]</scope>
    <source>
        <strain evidence="4 5">DSM 7029</strain>
    </source>
</reference>
<dbReference type="InterPro" id="IPR050855">
    <property type="entry name" value="NDM-1-like"/>
</dbReference>
<dbReference type="EMBL" id="CP011371">
    <property type="protein sequence ID" value="AKJ30168.1"/>
    <property type="molecule type" value="Genomic_DNA"/>
</dbReference>
<dbReference type="Gene3D" id="3.60.15.10">
    <property type="entry name" value="Ribonuclease Z/Hydroxyacylglutathione hydrolase-like"/>
    <property type="match status" value="1"/>
</dbReference>
<evidence type="ECO:0000313" key="4">
    <source>
        <dbReference type="EMBL" id="AKJ30168.1"/>
    </source>
</evidence>
<dbReference type="GO" id="GO:0016787">
    <property type="term" value="F:hydrolase activity"/>
    <property type="evidence" value="ECO:0007669"/>
    <property type="project" value="UniProtKB-KW"/>
</dbReference>
<evidence type="ECO:0000313" key="5">
    <source>
        <dbReference type="Proteomes" id="UP000035352"/>
    </source>
</evidence>
<dbReference type="InterPro" id="IPR036866">
    <property type="entry name" value="RibonucZ/Hydroxyglut_hydro"/>
</dbReference>
<organism evidence="4 5">
    <name type="scientific">Caldimonas brevitalea</name>
    <dbReference type="NCBI Taxonomy" id="413882"/>
    <lineage>
        <taxon>Bacteria</taxon>
        <taxon>Pseudomonadati</taxon>
        <taxon>Pseudomonadota</taxon>
        <taxon>Betaproteobacteria</taxon>
        <taxon>Burkholderiales</taxon>
        <taxon>Sphaerotilaceae</taxon>
        <taxon>Caldimonas</taxon>
    </lineage>
</organism>
<dbReference type="PANTHER" id="PTHR42951">
    <property type="entry name" value="METALLO-BETA-LACTAMASE DOMAIN-CONTAINING"/>
    <property type="match status" value="1"/>
</dbReference>
<evidence type="ECO:0000259" key="3">
    <source>
        <dbReference type="SMART" id="SM00849"/>
    </source>
</evidence>
<dbReference type="PATRIC" id="fig|413882.6.peg.3631"/>
<feature type="domain" description="Metallo-beta-lactamase" evidence="3">
    <location>
        <begin position="60"/>
        <end position="253"/>
    </location>
</feature>
<dbReference type="GO" id="GO:0017001">
    <property type="term" value="P:antibiotic catabolic process"/>
    <property type="evidence" value="ECO:0007669"/>
    <property type="project" value="UniProtKB-ARBA"/>
</dbReference>
<dbReference type="Pfam" id="PF00753">
    <property type="entry name" value="Lactamase_B"/>
    <property type="match status" value="1"/>
</dbReference>
<name>A0A0G3BQA8_9BURK</name>
<evidence type="ECO:0000256" key="2">
    <source>
        <dbReference type="SAM" id="SignalP"/>
    </source>
</evidence>
<dbReference type="PANTHER" id="PTHR42951:SF4">
    <property type="entry name" value="ACYL-COENZYME A THIOESTERASE MBLAC2"/>
    <property type="match status" value="1"/>
</dbReference>
<evidence type="ECO:0000256" key="1">
    <source>
        <dbReference type="ARBA" id="ARBA00005250"/>
    </source>
</evidence>
<protein>
    <submittedName>
        <fullName evidence="4">Zn-dependent hydrolase</fullName>
    </submittedName>
</protein>
<gene>
    <name evidence="4" type="ORF">AAW51_3477</name>
</gene>
<dbReference type="CDD" id="cd16282">
    <property type="entry name" value="metallo-hydrolase-like_MBL-fold"/>
    <property type="match status" value="1"/>
</dbReference>
<dbReference type="SUPFAM" id="SSF56281">
    <property type="entry name" value="Metallo-hydrolase/oxidoreductase"/>
    <property type="match status" value="1"/>
</dbReference>
<dbReference type="Proteomes" id="UP000035352">
    <property type="component" value="Chromosome"/>
</dbReference>
<proteinExistence type="inferred from homology"/>
<keyword evidence="5" id="KW-1185">Reference proteome</keyword>
<dbReference type="RefSeq" id="WP_053013676.1">
    <property type="nucleotide sequence ID" value="NZ_CP011371.1"/>
</dbReference>
<dbReference type="KEGG" id="pbh:AAW51_3477"/>
<accession>A0A0G3BQA8</accession>
<dbReference type="InterPro" id="IPR001279">
    <property type="entry name" value="Metallo-B-lactamas"/>
</dbReference>
<keyword evidence="4" id="KW-0378">Hydrolase</keyword>
<feature type="signal peptide" evidence="2">
    <location>
        <begin position="1"/>
        <end position="25"/>
    </location>
</feature>
<dbReference type="SMART" id="SM00849">
    <property type="entry name" value="Lactamase_B"/>
    <property type="match status" value="1"/>
</dbReference>
<dbReference type="AlphaFoldDB" id="A0A0G3BQA8"/>
<comment type="similarity">
    <text evidence="1">Belongs to the metallo-beta-lactamase superfamily. Class-B beta-lactamase family.</text>
</comment>